<comment type="function">
    <text evidence="4">Binds to the 23S rRNA.</text>
</comment>
<dbReference type="Pfam" id="PF00828">
    <property type="entry name" value="Ribosomal_L27A"/>
    <property type="match status" value="1"/>
</dbReference>
<evidence type="ECO:0000256" key="3">
    <source>
        <dbReference type="ARBA" id="ARBA00023274"/>
    </source>
</evidence>
<organism evidence="7 8">
    <name type="scientific">Psittacicella melopsittaci</name>
    <dbReference type="NCBI Taxonomy" id="2028576"/>
    <lineage>
        <taxon>Bacteria</taxon>
        <taxon>Pseudomonadati</taxon>
        <taxon>Pseudomonadota</taxon>
        <taxon>Gammaproteobacteria</taxon>
        <taxon>Pasteurellales</taxon>
        <taxon>Psittacicellaceae</taxon>
        <taxon>Psittacicella</taxon>
    </lineage>
</organism>
<feature type="region of interest" description="Disordered" evidence="5">
    <location>
        <begin position="1"/>
        <end position="55"/>
    </location>
</feature>
<feature type="compositionally biased region" description="Polar residues" evidence="5">
    <location>
        <begin position="1"/>
        <end position="11"/>
    </location>
</feature>
<comment type="similarity">
    <text evidence="1 4">Belongs to the universal ribosomal protein uL15 family.</text>
</comment>
<dbReference type="SUPFAM" id="SSF52080">
    <property type="entry name" value="Ribosomal proteins L15p and L18e"/>
    <property type="match status" value="1"/>
</dbReference>
<sequence>MSNGLTLNTLSPAAGSKTAPKRLGRGIGSGLGKTSGKGHKGQNARKSGGVRRGFEGGQMPLYRRLPKFGFTSRKALVTEELRLNELSKLVNNEVTLESLKAEGLVRRNTKFVRIILSGELNKVVNITAKAYTNSDFDITLSGSVLEAVKALGGSYTQKGE</sequence>
<dbReference type="HAMAP" id="MF_01341">
    <property type="entry name" value="Ribosomal_uL15"/>
    <property type="match status" value="1"/>
</dbReference>
<dbReference type="GO" id="GO:0006412">
    <property type="term" value="P:translation"/>
    <property type="evidence" value="ECO:0007669"/>
    <property type="project" value="UniProtKB-UniRule"/>
</dbReference>
<evidence type="ECO:0000256" key="2">
    <source>
        <dbReference type="ARBA" id="ARBA00022980"/>
    </source>
</evidence>
<dbReference type="InterPro" id="IPR036227">
    <property type="entry name" value="Ribosomal_uL15/eL18_sf"/>
</dbReference>
<evidence type="ECO:0000256" key="4">
    <source>
        <dbReference type="HAMAP-Rule" id="MF_01341"/>
    </source>
</evidence>
<accession>A0A3A1Y3V7</accession>
<dbReference type="RefSeq" id="WP_119496837.1">
    <property type="nucleotide sequence ID" value="NZ_NRJH01000023.1"/>
</dbReference>
<dbReference type="GO" id="GO:0019843">
    <property type="term" value="F:rRNA binding"/>
    <property type="evidence" value="ECO:0007669"/>
    <property type="project" value="UniProtKB-UniRule"/>
</dbReference>
<dbReference type="Proteomes" id="UP000266258">
    <property type="component" value="Unassembled WGS sequence"/>
</dbReference>
<comment type="subunit">
    <text evidence="4">Part of the 50S ribosomal subunit.</text>
</comment>
<keyword evidence="4" id="KW-0694">RNA-binding</keyword>
<keyword evidence="3 4" id="KW-0687">Ribonucleoprotein</keyword>
<keyword evidence="8" id="KW-1185">Reference proteome</keyword>
<dbReference type="InterPro" id="IPR005749">
    <property type="entry name" value="Ribosomal_uL15_bac-type"/>
</dbReference>
<dbReference type="Gene3D" id="3.100.10.10">
    <property type="match status" value="1"/>
</dbReference>
<dbReference type="InterPro" id="IPR030878">
    <property type="entry name" value="Ribosomal_uL15"/>
</dbReference>
<name>A0A3A1Y3V7_9GAMM</name>
<reference evidence="7 8" key="1">
    <citation type="submission" date="2017-08" db="EMBL/GenBank/DDBJ databases">
        <title>Reclassification of Bisgaard taxon 37 and 44.</title>
        <authorList>
            <person name="Christensen H."/>
        </authorList>
    </citation>
    <scope>NUCLEOTIDE SEQUENCE [LARGE SCALE GENOMIC DNA]</scope>
    <source>
        <strain evidence="7 8">B96_4</strain>
    </source>
</reference>
<dbReference type="NCBIfam" id="TIGR01071">
    <property type="entry name" value="rplO_bact"/>
    <property type="match status" value="1"/>
</dbReference>
<keyword evidence="4" id="KW-0699">rRNA-binding</keyword>
<evidence type="ECO:0000259" key="6">
    <source>
        <dbReference type="Pfam" id="PF00828"/>
    </source>
</evidence>
<gene>
    <name evidence="4" type="primary">rplO</name>
    <name evidence="7" type="ORF">CJP74_03260</name>
</gene>
<dbReference type="PANTHER" id="PTHR12934:SF11">
    <property type="entry name" value="LARGE RIBOSOMAL SUBUNIT PROTEIN UL15M"/>
    <property type="match status" value="1"/>
</dbReference>
<dbReference type="OrthoDB" id="9810293at2"/>
<evidence type="ECO:0000256" key="5">
    <source>
        <dbReference type="SAM" id="MobiDB-lite"/>
    </source>
</evidence>
<dbReference type="InterPro" id="IPR021131">
    <property type="entry name" value="Ribosomal_uL15/eL18"/>
</dbReference>
<evidence type="ECO:0000313" key="8">
    <source>
        <dbReference type="Proteomes" id="UP000266258"/>
    </source>
</evidence>
<dbReference type="GO" id="GO:0003735">
    <property type="term" value="F:structural constituent of ribosome"/>
    <property type="evidence" value="ECO:0007669"/>
    <property type="project" value="InterPro"/>
</dbReference>
<evidence type="ECO:0000256" key="1">
    <source>
        <dbReference type="ARBA" id="ARBA00007320"/>
    </source>
</evidence>
<feature type="domain" description="Large ribosomal subunit protein uL15/eL18" evidence="6">
    <location>
        <begin position="81"/>
        <end position="134"/>
    </location>
</feature>
<proteinExistence type="inferred from homology"/>
<dbReference type="AlphaFoldDB" id="A0A3A1Y3V7"/>
<comment type="caution">
    <text evidence="7">The sequence shown here is derived from an EMBL/GenBank/DDBJ whole genome shotgun (WGS) entry which is preliminary data.</text>
</comment>
<keyword evidence="2 4" id="KW-0689">Ribosomal protein</keyword>
<feature type="compositionally biased region" description="Gly residues" evidence="5">
    <location>
        <begin position="25"/>
        <end position="35"/>
    </location>
</feature>
<dbReference type="EMBL" id="NRJH01000023">
    <property type="protein sequence ID" value="RIY33012.1"/>
    <property type="molecule type" value="Genomic_DNA"/>
</dbReference>
<dbReference type="GO" id="GO:0022625">
    <property type="term" value="C:cytosolic large ribosomal subunit"/>
    <property type="evidence" value="ECO:0007669"/>
    <property type="project" value="TreeGrafter"/>
</dbReference>
<evidence type="ECO:0000313" key="7">
    <source>
        <dbReference type="EMBL" id="RIY33012.1"/>
    </source>
</evidence>
<protein>
    <recommendedName>
        <fullName evidence="4">Large ribosomal subunit protein uL15</fullName>
    </recommendedName>
</protein>
<dbReference type="PANTHER" id="PTHR12934">
    <property type="entry name" value="50S RIBOSOMAL PROTEIN L15"/>
    <property type="match status" value="1"/>
</dbReference>